<dbReference type="SUPFAM" id="SSF109998">
    <property type="entry name" value="Triger factor/SurA peptide-binding domain-like"/>
    <property type="match status" value="1"/>
</dbReference>
<dbReference type="InterPro" id="IPR046357">
    <property type="entry name" value="PPIase_dom_sf"/>
</dbReference>
<name>A0A1R3SSF4_9BACT</name>
<dbReference type="PANTHER" id="PTHR47637">
    <property type="entry name" value="CHAPERONE SURA"/>
    <property type="match status" value="1"/>
</dbReference>
<reference evidence="5 6" key="1">
    <citation type="submission" date="2016-08" db="EMBL/GenBank/DDBJ databases">
        <authorList>
            <person name="Seilhamer J.J."/>
        </authorList>
    </citation>
    <scope>NUCLEOTIDE SEQUENCE [LARGE SCALE GENOMIC DNA]</scope>
    <source>
        <strain evidence="5">M3/6</strain>
    </source>
</reference>
<dbReference type="RefSeq" id="WP_076928589.1">
    <property type="nucleotide sequence ID" value="NZ_LT605205.1"/>
</dbReference>
<feature type="signal peptide" evidence="3">
    <location>
        <begin position="1"/>
        <end position="23"/>
    </location>
</feature>
<sequence length="456" mass="52461">MKYSVKILFFFMAMLFVPSLMIAQNNVVDEIVWVVGDEAILKSEVEEYRKEILMQNQRIEGDPYCFIPEQLAIRKLFLDQAKLDSIEVQESQVTRSLEYMINEYIASVGSVERLEEYWGKSMTAIREDLREQLREQQLIEGVQQKHFGSVQLTPSEIRKYYNSLPQDSLPFIPTTLEVQIITVEPEIPLEEIDRVKAQLRDYTEQITSGKNSMSTLAILHSEDQGSAMRGGELGFMNRSSLSPEFANVAFALNDPQRVSNVVETEYGFHIIQLIERRNDMGNFRHILLKPKAPKVSLDTAIIRLDSIRTGIMDKKITFDDAATYLSADKDTRNNRGIMVNNTPRSANAGTPRFALNELNQDIAKVAGEMKKGDVSTPFIMINDKGREVAAVIKITDRNEGHRANINNDYQIIKQMAENAKQQKLVDEWLQDKIRKTYVRIDPEWQGCEYKYKDWLK</sequence>
<dbReference type="GO" id="GO:0003755">
    <property type="term" value="F:peptidyl-prolyl cis-trans isomerase activity"/>
    <property type="evidence" value="ECO:0007669"/>
    <property type="project" value="UniProtKB-KW"/>
</dbReference>
<feature type="chain" id="PRO_5012435833" evidence="3">
    <location>
        <begin position="24"/>
        <end position="456"/>
    </location>
</feature>
<evidence type="ECO:0000256" key="1">
    <source>
        <dbReference type="ARBA" id="ARBA00022729"/>
    </source>
</evidence>
<dbReference type="STRING" id="1642647.PSM36_0441"/>
<dbReference type="Proteomes" id="UP000187464">
    <property type="component" value="Chromosome I"/>
</dbReference>
<dbReference type="EMBL" id="LT605205">
    <property type="protein sequence ID" value="SCD19273.1"/>
    <property type="molecule type" value="Genomic_DNA"/>
</dbReference>
<evidence type="ECO:0000256" key="3">
    <source>
        <dbReference type="SAM" id="SignalP"/>
    </source>
</evidence>
<dbReference type="Gene3D" id="3.10.50.40">
    <property type="match status" value="2"/>
</dbReference>
<protein>
    <submittedName>
        <fullName evidence="5">PPIC-type PPIASE domain</fullName>
    </submittedName>
</protein>
<dbReference type="PROSITE" id="PS50198">
    <property type="entry name" value="PPIC_PPIASE_2"/>
    <property type="match status" value="2"/>
</dbReference>
<dbReference type="Pfam" id="PF00639">
    <property type="entry name" value="Rotamase"/>
    <property type="match status" value="2"/>
</dbReference>
<dbReference type="KEGG" id="psac:PSM36_0441"/>
<accession>A0A1R3SSF4</accession>
<dbReference type="InterPro" id="IPR000297">
    <property type="entry name" value="PPIase_PpiC"/>
</dbReference>
<evidence type="ECO:0000313" key="5">
    <source>
        <dbReference type="EMBL" id="SCD19273.1"/>
    </source>
</evidence>
<proteinExistence type="predicted"/>
<dbReference type="AlphaFoldDB" id="A0A1R3SSF4"/>
<dbReference type="SUPFAM" id="SSF54534">
    <property type="entry name" value="FKBP-like"/>
    <property type="match status" value="2"/>
</dbReference>
<evidence type="ECO:0000259" key="4">
    <source>
        <dbReference type="PROSITE" id="PS50198"/>
    </source>
</evidence>
<gene>
    <name evidence="5" type="ORF">PSM36_0441</name>
</gene>
<evidence type="ECO:0000313" key="6">
    <source>
        <dbReference type="Proteomes" id="UP000187464"/>
    </source>
</evidence>
<dbReference type="PANTHER" id="PTHR47637:SF1">
    <property type="entry name" value="CHAPERONE SURA"/>
    <property type="match status" value="1"/>
</dbReference>
<keyword evidence="2" id="KW-0413">Isomerase</keyword>
<feature type="domain" description="PpiC" evidence="4">
    <location>
        <begin position="173"/>
        <end position="275"/>
    </location>
</feature>
<dbReference type="InterPro" id="IPR027304">
    <property type="entry name" value="Trigger_fact/SurA_dom_sf"/>
</dbReference>
<organism evidence="5 6">
    <name type="scientific">Proteiniphilum saccharofermentans</name>
    <dbReference type="NCBI Taxonomy" id="1642647"/>
    <lineage>
        <taxon>Bacteria</taxon>
        <taxon>Pseudomonadati</taxon>
        <taxon>Bacteroidota</taxon>
        <taxon>Bacteroidia</taxon>
        <taxon>Bacteroidales</taxon>
        <taxon>Dysgonomonadaceae</taxon>
        <taxon>Proteiniphilum</taxon>
    </lineage>
</organism>
<keyword evidence="6" id="KW-1185">Reference proteome</keyword>
<keyword evidence="2" id="KW-0697">Rotamase</keyword>
<dbReference type="InterPro" id="IPR050280">
    <property type="entry name" value="OMP_Chaperone_SurA"/>
</dbReference>
<feature type="domain" description="PpiC" evidence="4">
    <location>
        <begin position="278"/>
        <end position="378"/>
    </location>
</feature>
<keyword evidence="1 3" id="KW-0732">Signal</keyword>
<evidence type="ECO:0000256" key="2">
    <source>
        <dbReference type="PROSITE-ProRule" id="PRU00278"/>
    </source>
</evidence>
<dbReference type="Gene3D" id="1.10.4030.10">
    <property type="entry name" value="Porin chaperone SurA, peptide-binding domain"/>
    <property type="match status" value="1"/>
</dbReference>